<evidence type="ECO:0000313" key="1">
    <source>
        <dbReference type="EMBL" id="AKA83896.1"/>
    </source>
</evidence>
<protein>
    <submittedName>
        <fullName evidence="1">Uncharacterized protein</fullName>
    </submittedName>
</protein>
<dbReference type="Proteomes" id="UP000033099">
    <property type="component" value="Chromosome"/>
</dbReference>
<evidence type="ECO:0000313" key="2">
    <source>
        <dbReference type="Proteomes" id="UP000033099"/>
    </source>
</evidence>
<dbReference type="EMBL" id="CP011117">
    <property type="protein sequence ID" value="AKA83896.1"/>
    <property type="molecule type" value="Genomic_DNA"/>
</dbReference>
<proteinExistence type="predicted"/>
<gene>
    <name evidence="1" type="ORF">VO64_3350</name>
</gene>
<reference evidence="1 2" key="1">
    <citation type="journal article" date="2015" name="Genome Announc.">
        <title>Complete Genome Sequence of Biocontrol Strain Pseudomonas fluorescens LBUM223.</title>
        <authorList>
            <person name="Roquigny R."/>
            <person name="Arseneault T."/>
            <person name="Gadkar V.J."/>
            <person name="Novinscak A."/>
            <person name="Joly D.L."/>
            <person name="Filion M."/>
        </authorList>
    </citation>
    <scope>NUCLEOTIDE SEQUENCE [LARGE SCALE GENOMIC DNA]</scope>
    <source>
        <strain evidence="1 2">LBUM223</strain>
    </source>
</reference>
<sequence>MELLNIKKPYKSLVSWMQSSSTPTGVVIRLKQKYIAEKGL</sequence>
<dbReference type="KEGG" id="pfb:VO64_3350"/>
<accession>A0AAU8TNZ6</accession>
<name>A0AAU8TNZ6_9PSED</name>
<dbReference type="AlphaFoldDB" id="A0AAU8TNZ6"/>
<organism evidence="1 2">
    <name type="scientific">Pseudomonas synxantha</name>
    <dbReference type="NCBI Taxonomy" id="47883"/>
    <lineage>
        <taxon>Bacteria</taxon>
        <taxon>Pseudomonadati</taxon>
        <taxon>Pseudomonadota</taxon>
        <taxon>Gammaproteobacteria</taxon>
        <taxon>Pseudomonadales</taxon>
        <taxon>Pseudomonadaceae</taxon>
        <taxon>Pseudomonas</taxon>
    </lineage>
</organism>